<dbReference type="PRINTS" id="PR00723">
    <property type="entry name" value="SUBTILISIN"/>
</dbReference>
<dbReference type="GO" id="GO:0004252">
    <property type="term" value="F:serine-type endopeptidase activity"/>
    <property type="evidence" value="ECO:0007669"/>
    <property type="project" value="InterPro"/>
</dbReference>
<feature type="signal peptide" evidence="5">
    <location>
        <begin position="1"/>
        <end position="30"/>
    </location>
</feature>
<dbReference type="PROSITE" id="PS00138">
    <property type="entry name" value="SUBTILASE_SER"/>
    <property type="match status" value="1"/>
</dbReference>
<dbReference type="PANTHER" id="PTHR45632">
    <property type="entry name" value="LD33804P"/>
    <property type="match status" value="1"/>
</dbReference>
<organism evidence="7 8">
    <name type="scientific">Actinacidiphila yanglinensis</name>
    <dbReference type="NCBI Taxonomy" id="310779"/>
    <lineage>
        <taxon>Bacteria</taxon>
        <taxon>Bacillati</taxon>
        <taxon>Actinomycetota</taxon>
        <taxon>Actinomycetes</taxon>
        <taxon>Kitasatosporales</taxon>
        <taxon>Streptomycetaceae</taxon>
        <taxon>Actinacidiphila</taxon>
    </lineage>
</organism>
<evidence type="ECO:0000259" key="6">
    <source>
        <dbReference type="PROSITE" id="PS51695"/>
    </source>
</evidence>
<dbReference type="Gene3D" id="2.120.10.80">
    <property type="entry name" value="Kelch-type beta propeller"/>
    <property type="match status" value="2"/>
</dbReference>
<evidence type="ECO:0000313" key="8">
    <source>
        <dbReference type="Proteomes" id="UP000236754"/>
    </source>
</evidence>
<gene>
    <name evidence="7" type="ORF">SAMN05216223_12272</name>
</gene>
<dbReference type="InterPro" id="IPR015915">
    <property type="entry name" value="Kelch-typ_b-propeller"/>
</dbReference>
<dbReference type="OrthoDB" id="1956004at2"/>
<dbReference type="Proteomes" id="UP000236754">
    <property type="component" value="Unassembled WGS sequence"/>
</dbReference>
<dbReference type="InterPro" id="IPR015500">
    <property type="entry name" value="Peptidase_S8_subtilisin-rel"/>
</dbReference>
<dbReference type="SUPFAM" id="SSF49452">
    <property type="entry name" value="Starch-binding domain-like"/>
    <property type="match status" value="1"/>
</dbReference>
<dbReference type="EMBL" id="FNVU01000022">
    <property type="protein sequence ID" value="SEG90740.1"/>
    <property type="molecule type" value="Genomic_DNA"/>
</dbReference>
<dbReference type="InterPro" id="IPR011043">
    <property type="entry name" value="Gal_Oxase/kelch_b-propeller"/>
</dbReference>
<keyword evidence="8" id="KW-1185">Reference proteome</keyword>
<evidence type="ECO:0000256" key="5">
    <source>
        <dbReference type="SAM" id="SignalP"/>
    </source>
</evidence>
<protein>
    <submittedName>
        <fullName evidence="7">Kelch motif-containing protein</fullName>
    </submittedName>
</protein>
<dbReference type="Gene3D" id="2.60.120.260">
    <property type="entry name" value="Galactose-binding domain-like"/>
    <property type="match status" value="1"/>
</dbReference>
<dbReference type="SUPFAM" id="SSF52743">
    <property type="entry name" value="Subtilisin-like"/>
    <property type="match status" value="1"/>
</dbReference>
<keyword evidence="3" id="KW-0720">Serine protease</keyword>
<feature type="region of interest" description="Disordered" evidence="4">
    <location>
        <begin position="904"/>
        <end position="963"/>
    </location>
</feature>
<feature type="chain" id="PRO_5009296394" evidence="5">
    <location>
        <begin position="31"/>
        <end position="1319"/>
    </location>
</feature>
<accession>A0A1H6DZG7</accession>
<keyword evidence="2" id="KW-0378">Hydrolase</keyword>
<dbReference type="CDD" id="cd04056">
    <property type="entry name" value="Peptidases_S53"/>
    <property type="match status" value="1"/>
</dbReference>
<feature type="compositionally biased region" description="Low complexity" evidence="4">
    <location>
        <begin position="945"/>
        <end position="963"/>
    </location>
</feature>
<feature type="domain" description="Peptidase S53" evidence="6">
    <location>
        <begin position="95"/>
        <end position="424"/>
    </location>
</feature>
<evidence type="ECO:0000256" key="1">
    <source>
        <dbReference type="ARBA" id="ARBA00022670"/>
    </source>
</evidence>
<dbReference type="GO" id="GO:0006508">
    <property type="term" value="P:proteolysis"/>
    <property type="evidence" value="ECO:0007669"/>
    <property type="project" value="UniProtKB-KW"/>
</dbReference>
<dbReference type="SMART" id="SM00612">
    <property type="entry name" value="Kelch"/>
    <property type="match status" value="5"/>
</dbReference>
<keyword evidence="1" id="KW-0645">Protease</keyword>
<dbReference type="InterPro" id="IPR006652">
    <property type="entry name" value="Kelch_1"/>
</dbReference>
<evidence type="ECO:0000256" key="4">
    <source>
        <dbReference type="SAM" id="MobiDB-lite"/>
    </source>
</evidence>
<dbReference type="Pfam" id="PF01344">
    <property type="entry name" value="Kelch_1"/>
    <property type="match status" value="4"/>
</dbReference>
<dbReference type="InterPro" id="IPR023828">
    <property type="entry name" value="Peptidase_S8_Ser-AS"/>
</dbReference>
<name>A0A1H6DZG7_9ACTN</name>
<dbReference type="Pfam" id="PF13620">
    <property type="entry name" value="CarboxypepD_reg"/>
    <property type="match status" value="1"/>
</dbReference>
<dbReference type="GO" id="GO:0030246">
    <property type="term" value="F:carbohydrate binding"/>
    <property type="evidence" value="ECO:0007669"/>
    <property type="project" value="InterPro"/>
</dbReference>
<dbReference type="Gene3D" id="3.40.50.200">
    <property type="entry name" value="Peptidase S8/S53 domain"/>
    <property type="match status" value="1"/>
</dbReference>
<evidence type="ECO:0000256" key="3">
    <source>
        <dbReference type="ARBA" id="ARBA00022825"/>
    </source>
</evidence>
<dbReference type="SUPFAM" id="SSF49464">
    <property type="entry name" value="Carboxypeptidase regulatory domain-like"/>
    <property type="match status" value="1"/>
</dbReference>
<dbReference type="InterPro" id="IPR013784">
    <property type="entry name" value="Carb-bd-like_fold"/>
</dbReference>
<evidence type="ECO:0000313" key="7">
    <source>
        <dbReference type="EMBL" id="SEG90740.1"/>
    </source>
</evidence>
<dbReference type="SUPFAM" id="SSF50965">
    <property type="entry name" value="Galactose oxidase, central domain"/>
    <property type="match status" value="1"/>
</dbReference>
<sequence length="1319" mass="130869">MHRRIRMWAAGVAVACTGAFGLVAAAPAQAASSASGGGTVSTAPSSAGYRPAGCAVPLPASRQTGGAPYATCDLMGTTNSHGTLAAGSVAPPATALTPKDIQAAYALPAGGADRTVAIVDAGGYAAAESDLAVFRGTYGLPACTTANGCFTKLDQDGGHNYPAEDAGWSTETALDLDAVSSACPACHILLVEGDSADLDDLGHAVDTAAAHHPVAISNSYGVPGEVPDAAAYDGYYDHPGIAVTASTGDYGNIVEWPSSSGNVVAVGGTALTPDAGTARGWTEAAWNSGGSGCSSVESKPAYQQGVDTGCDRRATADVSAVADPDTGLGVYNSTAVGGWAQYGGTSLSSPLVAAMYALAGTPTPGTYPVTYPYDDTDAADLNDVTTGSDGQCGNQLCQARAGWDGPTGLGTPAGVGALRQGPHGVIEGTVRGTGAGATGSVAGASVTATAKGSGGSGRSYSATTDASGGFTLAPPPGTWTLTVGQFGYAEATATVKVTEGRTAKEALTLRALPAHVVSGTVTDASGHGWPLAATVTVGGYPGGAISTDPATGRYSVRLPDDGTYTLHVSTTSPGYTAADSTVAVGTRDVRHDLSLSSDATLCTAPGYRFGYQGTTTGFDGWSGATPQDGWTVSDDSGSGVTWRFDDPGGFGNDTGGSGVFAEVDSHDGGADTHETTSLVSPPLDLSGDATPIVSFDNSFMATRYNSNAYVDVSVDGGQTWTSVWRMYSIISSGPQAVSVPQAAGRKDVRIRFRYDAVNSWFWSVDDVFIGNRSCDSVPGGLVTGDVQDANTGAALSGATVGVAGTATTATTAGGGYELFAPASAADSSGRTALGVVDGAYIGTTAKVSVAPDRVTRKDFRLGAGRISVSGDALRATERLGRSTTETVTLHNSGTATAHVLLAPQGGSYTPQSRPGGSGVSGAGAPVRHVTGDLTTGPLLAGTQRAATAPTASAGAATTAGTTAGSTAWTPADALPSAATDSGAVTLDGKVYAFGGTDGSSPLSKASLLDPATGGWQRLANMPERLDKPGVEAVGGAIYVFGGWDGTGAASSAAYRYDPGTDTWSSVASLPTGLAGEGTASLGGRIYAVAGCTGNCEPASQTTYVYDPQADAWSQAAGYPATDAWLSCGGVAGQVVCAGGTDPATGDESSAVYAFDPVTGGWSARAALPYPNWGMAAASSGGRLQVAGGVTGGKLTNQAEEYDPATDSWSALPATNALVYRAGGACGLYVVGGSDADSEPVTGVEQLPGYADCGSSGAAGWLAAPRTVTVAPGSSVKVRITLDAGKVTGAGTYTSGLTVTTDTPYALPALAATMKVTGGH</sequence>
<evidence type="ECO:0000256" key="2">
    <source>
        <dbReference type="ARBA" id="ARBA00022801"/>
    </source>
</evidence>
<dbReference type="Gene3D" id="2.60.40.1120">
    <property type="entry name" value="Carboxypeptidase-like, regulatory domain"/>
    <property type="match status" value="3"/>
</dbReference>
<dbReference type="InterPro" id="IPR008969">
    <property type="entry name" value="CarboxyPept-like_regulatory"/>
</dbReference>
<dbReference type="RefSeq" id="WP_146088411.1">
    <property type="nucleotide sequence ID" value="NZ_FNVU01000022.1"/>
</dbReference>
<dbReference type="InterPro" id="IPR030400">
    <property type="entry name" value="Sedolisin_dom"/>
</dbReference>
<keyword evidence="5" id="KW-0732">Signal</keyword>
<dbReference type="NCBIfam" id="NF038128">
    <property type="entry name" value="choice_anch_J"/>
    <property type="match status" value="1"/>
</dbReference>
<dbReference type="PROSITE" id="PS51695">
    <property type="entry name" value="SEDOLISIN"/>
    <property type="match status" value="1"/>
</dbReference>
<reference evidence="7 8" key="1">
    <citation type="submission" date="2016-10" db="EMBL/GenBank/DDBJ databases">
        <authorList>
            <person name="de Groot N.N."/>
        </authorList>
    </citation>
    <scope>NUCLEOTIDE SEQUENCE [LARGE SCALE GENOMIC DNA]</scope>
    <source>
        <strain evidence="7 8">CGMCC 4.2023</strain>
    </source>
</reference>
<dbReference type="InterPro" id="IPR036852">
    <property type="entry name" value="Peptidase_S8/S53_dom_sf"/>
</dbReference>
<proteinExistence type="predicted"/>